<protein>
    <submittedName>
        <fullName evidence="1">Uncharacterized protein</fullName>
    </submittedName>
</protein>
<name>A0A074ZHP7_OPIVI</name>
<reference evidence="1 2" key="1">
    <citation type="submission" date="2013-11" db="EMBL/GenBank/DDBJ databases">
        <title>Opisthorchis viverrini - life in the bile duct.</title>
        <authorList>
            <person name="Young N.D."/>
            <person name="Nagarajan N."/>
            <person name="Lin S.J."/>
            <person name="Korhonen P.K."/>
            <person name="Jex A.R."/>
            <person name="Hall R.S."/>
            <person name="Safavi-Hemami H."/>
            <person name="Kaewkong W."/>
            <person name="Bertrand D."/>
            <person name="Gao S."/>
            <person name="Seet Q."/>
            <person name="Wongkham S."/>
            <person name="Teh B.T."/>
            <person name="Wongkham C."/>
            <person name="Intapan P.M."/>
            <person name="Maleewong W."/>
            <person name="Yang X."/>
            <person name="Hu M."/>
            <person name="Wang Z."/>
            <person name="Hofmann A."/>
            <person name="Sternberg P.W."/>
            <person name="Tan P."/>
            <person name="Wang J."/>
            <person name="Gasser R.B."/>
        </authorList>
    </citation>
    <scope>NUCLEOTIDE SEQUENCE [LARGE SCALE GENOMIC DNA]</scope>
</reference>
<dbReference type="KEGG" id="ovi:T265_07242"/>
<dbReference type="CTD" id="20321421"/>
<accession>A0A074ZHP7</accession>
<evidence type="ECO:0000313" key="2">
    <source>
        <dbReference type="Proteomes" id="UP000054324"/>
    </source>
</evidence>
<dbReference type="RefSeq" id="XP_009170980.1">
    <property type="nucleotide sequence ID" value="XM_009172716.1"/>
</dbReference>
<evidence type="ECO:0000313" key="1">
    <source>
        <dbReference type="EMBL" id="KER25257.1"/>
    </source>
</evidence>
<keyword evidence="2" id="KW-1185">Reference proteome</keyword>
<dbReference type="EMBL" id="KL596782">
    <property type="protein sequence ID" value="KER25257.1"/>
    <property type="molecule type" value="Genomic_DNA"/>
</dbReference>
<gene>
    <name evidence="1" type="ORF">T265_07242</name>
</gene>
<organism evidence="1 2">
    <name type="scientific">Opisthorchis viverrini</name>
    <name type="common">Southeast Asian liver fluke</name>
    <dbReference type="NCBI Taxonomy" id="6198"/>
    <lineage>
        <taxon>Eukaryota</taxon>
        <taxon>Metazoa</taxon>
        <taxon>Spiralia</taxon>
        <taxon>Lophotrochozoa</taxon>
        <taxon>Platyhelminthes</taxon>
        <taxon>Trematoda</taxon>
        <taxon>Digenea</taxon>
        <taxon>Opisthorchiida</taxon>
        <taxon>Opisthorchiata</taxon>
        <taxon>Opisthorchiidae</taxon>
        <taxon>Opisthorchis</taxon>
    </lineage>
</organism>
<sequence length="175" mass="19165">MAVGHRKGVTAERFFAHGAEEFVCTHLTVRLADGKMLIPTLSVLSGGQIPLTERTEQTVSWKISKTPSAGSIQPRVRFSNLGGNLWLGSFQDIQPNKLDATGVITKGHSTTACNEGKLRQSAEKAFPGLGSESLEFKERIRNHQCVVVLRLPKTLEAVNQDQIFQELSTNATVHN</sequence>
<dbReference type="Proteomes" id="UP000054324">
    <property type="component" value="Unassembled WGS sequence"/>
</dbReference>
<proteinExistence type="predicted"/>
<dbReference type="GeneID" id="20321421"/>
<dbReference type="AlphaFoldDB" id="A0A074ZHP7"/>